<name>A0A8C4PWU3_EPTBU</name>
<dbReference type="InterPro" id="IPR000504">
    <property type="entry name" value="RRM_dom"/>
</dbReference>
<feature type="domain" description="RRM" evidence="6">
    <location>
        <begin position="243"/>
        <end position="335"/>
    </location>
</feature>
<dbReference type="InterPro" id="IPR038446">
    <property type="entry name" value="CEBP_ZZ_sf"/>
</dbReference>
<dbReference type="GO" id="GO:0043005">
    <property type="term" value="C:neuron projection"/>
    <property type="evidence" value="ECO:0007669"/>
    <property type="project" value="TreeGrafter"/>
</dbReference>
<reference evidence="7" key="1">
    <citation type="submission" date="2025-08" db="UniProtKB">
        <authorList>
            <consortium name="Ensembl"/>
        </authorList>
    </citation>
    <scope>IDENTIFICATION</scope>
</reference>
<keyword evidence="3" id="KW-0810">Translation regulation</keyword>
<dbReference type="InterPro" id="IPR034819">
    <property type="entry name" value="CPEB"/>
</dbReference>
<dbReference type="CDD" id="cd12725">
    <property type="entry name" value="RRM2_CPEB1"/>
    <property type="match status" value="1"/>
</dbReference>
<reference evidence="7" key="2">
    <citation type="submission" date="2025-09" db="UniProtKB">
        <authorList>
            <consortium name="Ensembl"/>
        </authorList>
    </citation>
    <scope>IDENTIFICATION</scope>
</reference>
<dbReference type="InterPro" id="IPR032296">
    <property type="entry name" value="CEBP_ZZ"/>
</dbReference>
<dbReference type="Ensembl" id="ENSEBUT00000001794.1">
    <property type="protein sequence ID" value="ENSEBUP00000001466.1"/>
    <property type="gene ID" value="ENSEBUG00000001274.1"/>
</dbReference>
<evidence type="ECO:0000256" key="5">
    <source>
        <dbReference type="PROSITE-ProRule" id="PRU00176"/>
    </source>
</evidence>
<evidence type="ECO:0000256" key="4">
    <source>
        <dbReference type="ARBA" id="ARBA00022884"/>
    </source>
</evidence>
<evidence type="ECO:0000256" key="2">
    <source>
        <dbReference type="ARBA" id="ARBA00022737"/>
    </source>
</evidence>
<dbReference type="Gene3D" id="4.10.640.40">
    <property type="entry name" value="Cytoplasmic polyadenylation element-binding protein, ZZ domain"/>
    <property type="match status" value="1"/>
</dbReference>
<keyword evidence="8" id="KW-1185">Reference proteome</keyword>
<evidence type="ECO:0000259" key="6">
    <source>
        <dbReference type="PROSITE" id="PS50102"/>
    </source>
</evidence>
<dbReference type="GO" id="GO:0005737">
    <property type="term" value="C:cytoplasm"/>
    <property type="evidence" value="ECO:0007669"/>
    <property type="project" value="TreeGrafter"/>
</dbReference>
<dbReference type="FunFam" id="3.30.70.330:FF:000054">
    <property type="entry name" value="Cytoplasmic polyadenylation element-binding protein 1"/>
    <property type="match status" value="1"/>
</dbReference>
<dbReference type="GO" id="GO:0005634">
    <property type="term" value="C:nucleus"/>
    <property type="evidence" value="ECO:0007669"/>
    <property type="project" value="TreeGrafter"/>
</dbReference>
<dbReference type="SUPFAM" id="SSF54928">
    <property type="entry name" value="RNA-binding domain, RBD"/>
    <property type="match status" value="1"/>
</dbReference>
<dbReference type="GO" id="GO:0045202">
    <property type="term" value="C:synapse"/>
    <property type="evidence" value="ECO:0007669"/>
    <property type="project" value="TreeGrafter"/>
</dbReference>
<organism evidence="7 8">
    <name type="scientific">Eptatretus burgeri</name>
    <name type="common">Inshore hagfish</name>
    <dbReference type="NCBI Taxonomy" id="7764"/>
    <lineage>
        <taxon>Eukaryota</taxon>
        <taxon>Metazoa</taxon>
        <taxon>Chordata</taxon>
        <taxon>Craniata</taxon>
        <taxon>Vertebrata</taxon>
        <taxon>Cyclostomata</taxon>
        <taxon>Myxini</taxon>
        <taxon>Myxiniformes</taxon>
        <taxon>Myxinidae</taxon>
        <taxon>Eptatretinae</taxon>
        <taxon>Eptatretus</taxon>
    </lineage>
</organism>
<sequence length="493" mass="54727">MSLSLLNSLTDGPPDFHRRTDPPHIFRNNHQNFALAQQFTGMIPPQCDLGLGTLGLSEIGSSNLGFPGLSAVAMNRAVGMKRGMSNRDSSLLAHHSGASSDLGFSSASFFSCGGQGSCSSSLTDSDISTGSEVLGLMSPFFLPFSMPGKLDPHRMVGFPQNDVERGLEGASVGRSSFPRDCQSLPGSLDSLWFGWPGQYHMRDMYSIEQQAQLHRQAAAVSEATCTWSGCLPSHYFKNPVFSPKVFLGGVPWDMTEAGLINTFKIFGSVSVEWPGKDGKHPRCPPKGYVYILFDSDKSVRALLQTCTHDFRNGGLHGDYYYKVSSRRMRSKEVQVIPWVVAGSDFVWNHSRRLEPVKTVFVGALHGMLNAEGLAKIMNDLFDGVVHAGIDTDKHRYPIGSGRVAFNNHKSFMKAVHSAFIEIKTLKFTKKLQIDPYLEDAMCQLCHTQNGPYFCREIACFKYYCKACWYFSHALESLHHHQPLTRNQKGWNCL</sequence>
<dbReference type="FunFam" id="3.30.70.330:FF:000086">
    <property type="entry name" value="Putative Cytoplasmic polyadenylation element-binding protein 1"/>
    <property type="match status" value="1"/>
</dbReference>
<dbReference type="Pfam" id="PF16366">
    <property type="entry name" value="CEBP_ZZ"/>
    <property type="match status" value="1"/>
</dbReference>
<dbReference type="GeneTree" id="ENSGT00940000155524"/>
<dbReference type="InterPro" id="IPR032292">
    <property type="entry name" value="CEBP1_N"/>
</dbReference>
<keyword evidence="4 5" id="KW-0694">RNA-binding</keyword>
<evidence type="ECO:0000313" key="7">
    <source>
        <dbReference type="Ensembl" id="ENSEBUP00000001466.1"/>
    </source>
</evidence>
<dbReference type="AlphaFoldDB" id="A0A8C4PWU3"/>
<dbReference type="GO" id="GO:0008135">
    <property type="term" value="F:translation factor activity, RNA binding"/>
    <property type="evidence" value="ECO:0007669"/>
    <property type="project" value="TreeGrafter"/>
</dbReference>
<dbReference type="CDD" id="cd19757">
    <property type="entry name" value="Bbox1"/>
    <property type="match status" value="1"/>
</dbReference>
<protein>
    <recommendedName>
        <fullName evidence="6">RRM domain-containing protein</fullName>
    </recommendedName>
</protein>
<accession>A0A8C4PWU3</accession>
<evidence type="ECO:0000256" key="1">
    <source>
        <dbReference type="ARBA" id="ARBA00010347"/>
    </source>
</evidence>
<dbReference type="GO" id="GO:0003730">
    <property type="term" value="F:mRNA 3'-UTR binding"/>
    <property type="evidence" value="ECO:0007669"/>
    <property type="project" value="InterPro"/>
</dbReference>
<dbReference type="InterPro" id="IPR035979">
    <property type="entry name" value="RBD_domain_sf"/>
</dbReference>
<dbReference type="Gene3D" id="3.30.70.330">
    <property type="match status" value="2"/>
</dbReference>
<dbReference type="Proteomes" id="UP000694388">
    <property type="component" value="Unplaced"/>
</dbReference>
<dbReference type="InterPro" id="IPR034977">
    <property type="entry name" value="CPEB1_RRM1"/>
</dbReference>
<dbReference type="Pfam" id="PF16367">
    <property type="entry name" value="RRM_7"/>
    <property type="match status" value="1"/>
</dbReference>
<dbReference type="GO" id="GO:0000900">
    <property type="term" value="F:mRNA regulatory element binding translation repressor activity"/>
    <property type="evidence" value="ECO:0007669"/>
    <property type="project" value="TreeGrafter"/>
</dbReference>
<dbReference type="PANTHER" id="PTHR12566">
    <property type="entry name" value="CYTOPLASMIC POLYADENYLATION ELEMENT BINDING PROTEIN CPEB"/>
    <property type="match status" value="1"/>
</dbReference>
<proteinExistence type="inferred from homology"/>
<keyword evidence="2" id="KW-0677">Repeat</keyword>
<dbReference type="CDD" id="cd12723">
    <property type="entry name" value="RRM1_CPEB1"/>
    <property type="match status" value="1"/>
</dbReference>
<dbReference type="PROSITE" id="PS50102">
    <property type="entry name" value="RRM"/>
    <property type="match status" value="1"/>
</dbReference>
<dbReference type="Pfam" id="PF16368">
    <property type="entry name" value="CEBP1_N"/>
    <property type="match status" value="1"/>
</dbReference>
<dbReference type="GO" id="GO:0043022">
    <property type="term" value="F:ribosome binding"/>
    <property type="evidence" value="ECO:0007669"/>
    <property type="project" value="TreeGrafter"/>
</dbReference>
<dbReference type="PANTHER" id="PTHR12566:SF9">
    <property type="entry name" value="CYTOPLASMIC POLYADENYLATION ELEMENT-BINDING PROTEIN 1"/>
    <property type="match status" value="1"/>
</dbReference>
<dbReference type="GO" id="GO:2000766">
    <property type="term" value="P:negative regulation of cytoplasmic translation"/>
    <property type="evidence" value="ECO:0007669"/>
    <property type="project" value="TreeGrafter"/>
</dbReference>
<comment type="similarity">
    <text evidence="1">Belongs to the RRM CPEB family.</text>
</comment>
<dbReference type="InterPro" id="IPR012677">
    <property type="entry name" value="Nucleotide-bd_a/b_plait_sf"/>
</dbReference>
<evidence type="ECO:0000256" key="3">
    <source>
        <dbReference type="ARBA" id="ARBA00022845"/>
    </source>
</evidence>
<evidence type="ECO:0000313" key="8">
    <source>
        <dbReference type="Proteomes" id="UP000694388"/>
    </source>
</evidence>